<keyword evidence="1" id="KW-0732">Signal</keyword>
<keyword evidence="3" id="KW-1185">Reference proteome</keyword>
<protein>
    <recommendedName>
        <fullName evidence="4">Secreted protein</fullName>
    </recommendedName>
</protein>
<organism evidence="2 3">
    <name type="scientific">Fusarium solani</name>
    <name type="common">Filamentous fungus</name>
    <dbReference type="NCBI Taxonomy" id="169388"/>
    <lineage>
        <taxon>Eukaryota</taxon>
        <taxon>Fungi</taxon>
        <taxon>Dikarya</taxon>
        <taxon>Ascomycota</taxon>
        <taxon>Pezizomycotina</taxon>
        <taxon>Sordariomycetes</taxon>
        <taxon>Hypocreomycetidae</taxon>
        <taxon>Hypocreales</taxon>
        <taxon>Nectriaceae</taxon>
        <taxon>Fusarium</taxon>
        <taxon>Fusarium solani species complex</taxon>
    </lineage>
</organism>
<evidence type="ECO:0000256" key="1">
    <source>
        <dbReference type="SAM" id="SignalP"/>
    </source>
</evidence>
<sequence>MDGGIWPCCFVLAWLLVSLRRCCSLTALSCSVAGRQASPRVPPQRWKLVGPYSSSEIPWPISVPHFSGTNCLGLPG</sequence>
<gene>
    <name evidence="2" type="ORF">B0J15DRAFT_479551</name>
</gene>
<evidence type="ECO:0000313" key="2">
    <source>
        <dbReference type="EMBL" id="KAH7274341.1"/>
    </source>
</evidence>
<feature type="chain" id="PRO_5040134715" description="Secreted protein" evidence="1">
    <location>
        <begin position="25"/>
        <end position="76"/>
    </location>
</feature>
<dbReference type="AlphaFoldDB" id="A0A9P9RCB3"/>
<proteinExistence type="predicted"/>
<name>A0A9P9RCB3_FUSSL</name>
<accession>A0A9P9RCB3</accession>
<comment type="caution">
    <text evidence="2">The sequence shown here is derived from an EMBL/GenBank/DDBJ whole genome shotgun (WGS) entry which is preliminary data.</text>
</comment>
<evidence type="ECO:0000313" key="3">
    <source>
        <dbReference type="Proteomes" id="UP000736672"/>
    </source>
</evidence>
<evidence type="ECO:0008006" key="4">
    <source>
        <dbReference type="Google" id="ProtNLM"/>
    </source>
</evidence>
<dbReference type="Proteomes" id="UP000736672">
    <property type="component" value="Unassembled WGS sequence"/>
</dbReference>
<feature type="signal peptide" evidence="1">
    <location>
        <begin position="1"/>
        <end position="24"/>
    </location>
</feature>
<reference evidence="2" key="1">
    <citation type="journal article" date="2021" name="Nat. Commun.">
        <title>Genetic determinants of endophytism in the Arabidopsis root mycobiome.</title>
        <authorList>
            <person name="Mesny F."/>
            <person name="Miyauchi S."/>
            <person name="Thiergart T."/>
            <person name="Pickel B."/>
            <person name="Atanasova L."/>
            <person name="Karlsson M."/>
            <person name="Huettel B."/>
            <person name="Barry K.W."/>
            <person name="Haridas S."/>
            <person name="Chen C."/>
            <person name="Bauer D."/>
            <person name="Andreopoulos W."/>
            <person name="Pangilinan J."/>
            <person name="LaButti K."/>
            <person name="Riley R."/>
            <person name="Lipzen A."/>
            <person name="Clum A."/>
            <person name="Drula E."/>
            <person name="Henrissat B."/>
            <person name="Kohler A."/>
            <person name="Grigoriev I.V."/>
            <person name="Martin F.M."/>
            <person name="Hacquard S."/>
        </authorList>
    </citation>
    <scope>NUCLEOTIDE SEQUENCE</scope>
    <source>
        <strain evidence="2">FSSC 5 MPI-SDFR-AT-0091</strain>
    </source>
</reference>
<dbReference type="EMBL" id="JAGTJS010000002">
    <property type="protein sequence ID" value="KAH7274341.1"/>
    <property type="molecule type" value="Genomic_DNA"/>
</dbReference>